<evidence type="ECO:0000256" key="1">
    <source>
        <dbReference type="SAM" id="MobiDB-lite"/>
    </source>
</evidence>
<keyword evidence="2" id="KW-0812">Transmembrane</keyword>
<keyword evidence="2" id="KW-1133">Transmembrane helix</keyword>
<proteinExistence type="predicted"/>
<gene>
    <name evidence="3" type="ORF">GTW58_11735</name>
</gene>
<name>A0A846TZF0_9MICC</name>
<organism evidence="3 4">
    <name type="scientific">Kocuria subflava</name>
    <dbReference type="NCBI Taxonomy" id="1736139"/>
    <lineage>
        <taxon>Bacteria</taxon>
        <taxon>Bacillati</taxon>
        <taxon>Actinomycetota</taxon>
        <taxon>Actinomycetes</taxon>
        <taxon>Micrococcales</taxon>
        <taxon>Micrococcaceae</taxon>
        <taxon>Kocuria</taxon>
    </lineage>
</organism>
<dbReference type="AlphaFoldDB" id="A0A846TZF0"/>
<reference evidence="3 4" key="1">
    <citation type="submission" date="2020-02" db="EMBL/GenBank/DDBJ databases">
        <authorList>
            <person name="Sun Q."/>
        </authorList>
    </citation>
    <scope>NUCLEOTIDE SEQUENCE [LARGE SCALE GENOMIC DNA]</scope>
    <source>
        <strain evidence="3 4">YIM 13062</strain>
    </source>
</reference>
<accession>A0A846TZF0</accession>
<sequence>MTFQNTTAAAQTARPDTFATTGRRRAGRRLTQCVAAAAIAVAALAPAPAMAFTSNAPATQVPLSVTQPTTQVGSPNLGAGQIPVTTAKNFGRCGGWYFWC</sequence>
<evidence type="ECO:0000313" key="4">
    <source>
        <dbReference type="Proteomes" id="UP000521379"/>
    </source>
</evidence>
<protein>
    <submittedName>
        <fullName evidence="3">Uncharacterized protein</fullName>
    </submittedName>
</protein>
<keyword evidence="4" id="KW-1185">Reference proteome</keyword>
<feature type="region of interest" description="Disordered" evidence="1">
    <location>
        <begin position="1"/>
        <end position="24"/>
    </location>
</feature>
<dbReference type="EMBL" id="JAAVUN010000032">
    <property type="protein sequence ID" value="NKE10587.1"/>
    <property type="molecule type" value="Genomic_DNA"/>
</dbReference>
<comment type="caution">
    <text evidence="3">The sequence shown here is derived from an EMBL/GenBank/DDBJ whole genome shotgun (WGS) entry which is preliminary data.</text>
</comment>
<dbReference type="RefSeq" id="WP_119933618.1">
    <property type="nucleotide sequence ID" value="NZ_JAAVUN010000032.1"/>
</dbReference>
<feature type="compositionally biased region" description="Low complexity" evidence="1">
    <location>
        <begin position="1"/>
        <end position="13"/>
    </location>
</feature>
<keyword evidence="2" id="KW-0472">Membrane</keyword>
<evidence type="ECO:0000313" key="3">
    <source>
        <dbReference type="EMBL" id="NKE10587.1"/>
    </source>
</evidence>
<evidence type="ECO:0000256" key="2">
    <source>
        <dbReference type="SAM" id="Phobius"/>
    </source>
</evidence>
<feature type="transmembrane region" description="Helical" evidence="2">
    <location>
        <begin position="33"/>
        <end position="52"/>
    </location>
</feature>
<dbReference type="Proteomes" id="UP000521379">
    <property type="component" value="Unassembled WGS sequence"/>
</dbReference>